<evidence type="ECO:0000256" key="4">
    <source>
        <dbReference type="ARBA" id="ARBA00012483"/>
    </source>
</evidence>
<dbReference type="Proteomes" id="UP000467841">
    <property type="component" value="Unassembled WGS sequence"/>
</dbReference>
<feature type="compositionally biased region" description="Basic and acidic residues" evidence="12">
    <location>
        <begin position="55"/>
        <end position="75"/>
    </location>
</feature>
<dbReference type="Pfam" id="PF21362">
    <property type="entry name" value="Sina_RING"/>
    <property type="match status" value="1"/>
</dbReference>
<dbReference type="AlphaFoldDB" id="A0A6D2KF50"/>
<dbReference type="InterPro" id="IPR013010">
    <property type="entry name" value="Znf_SIAH"/>
</dbReference>
<dbReference type="SUPFAM" id="SSF49599">
    <property type="entry name" value="TRAF domain-like"/>
    <property type="match status" value="1"/>
</dbReference>
<dbReference type="InterPro" id="IPR044286">
    <property type="entry name" value="SINL_plant"/>
</dbReference>
<keyword evidence="6" id="KW-0479">Metal-binding</keyword>
<evidence type="ECO:0000256" key="11">
    <source>
        <dbReference type="PROSITE-ProRule" id="PRU00455"/>
    </source>
</evidence>
<name>A0A6D2KF50_9BRAS</name>
<proteinExistence type="inferred from homology"/>
<evidence type="ECO:0000256" key="6">
    <source>
        <dbReference type="ARBA" id="ARBA00022723"/>
    </source>
</evidence>
<dbReference type="GO" id="GO:0016567">
    <property type="term" value="P:protein ubiquitination"/>
    <property type="evidence" value="ECO:0007669"/>
    <property type="project" value="UniProtKB-UniPathway"/>
</dbReference>
<dbReference type="Pfam" id="PF21361">
    <property type="entry name" value="Sina_ZnF"/>
    <property type="match status" value="1"/>
</dbReference>
<accession>A0A6D2KF50</accession>
<dbReference type="GO" id="GO:0061630">
    <property type="term" value="F:ubiquitin protein ligase activity"/>
    <property type="evidence" value="ECO:0007669"/>
    <property type="project" value="UniProtKB-EC"/>
</dbReference>
<comment type="function">
    <text evidence="10">E3 ubiquitin-protein ligase that mediates ubiquitination and subsequent proteasomal degradation of target proteins. E3 ubiquitin ligases accept ubiquitin from an E2 ubiquitin-conjugating enzyme in the form of a thioester and then directly transfers the ubiquitin to targeted substrates. It probably triggers the ubiquitin-mediated degradation of different substrates.</text>
</comment>
<evidence type="ECO:0000256" key="12">
    <source>
        <dbReference type="SAM" id="MobiDB-lite"/>
    </source>
</evidence>
<evidence type="ECO:0000256" key="1">
    <source>
        <dbReference type="ARBA" id="ARBA00000900"/>
    </source>
</evidence>
<dbReference type="PROSITE" id="PS51081">
    <property type="entry name" value="ZF_SIAH"/>
    <property type="match status" value="1"/>
</dbReference>
<dbReference type="GO" id="GO:0008270">
    <property type="term" value="F:zinc ion binding"/>
    <property type="evidence" value="ECO:0007669"/>
    <property type="project" value="UniProtKB-KW"/>
</dbReference>
<comment type="caution">
    <text evidence="14">The sequence shown here is derived from an EMBL/GenBank/DDBJ whole genome shotgun (WGS) entry which is preliminary data.</text>
</comment>
<dbReference type="CDD" id="cd16571">
    <property type="entry name" value="RING-HC_SIAHs"/>
    <property type="match status" value="1"/>
</dbReference>
<evidence type="ECO:0000313" key="14">
    <source>
        <dbReference type="EMBL" id="CAA7055656.1"/>
    </source>
</evidence>
<evidence type="ECO:0000256" key="2">
    <source>
        <dbReference type="ARBA" id="ARBA00004906"/>
    </source>
</evidence>
<feature type="domain" description="SIAH-type" evidence="13">
    <location>
        <begin position="177"/>
        <end position="235"/>
    </location>
</feature>
<dbReference type="Gene3D" id="3.30.40.10">
    <property type="entry name" value="Zinc/RING finger domain, C3HC4 (zinc finger)"/>
    <property type="match status" value="1"/>
</dbReference>
<evidence type="ECO:0000256" key="5">
    <source>
        <dbReference type="ARBA" id="ARBA00022679"/>
    </source>
</evidence>
<keyword evidence="5" id="KW-0808">Transferase</keyword>
<evidence type="ECO:0000256" key="8">
    <source>
        <dbReference type="ARBA" id="ARBA00022786"/>
    </source>
</evidence>
<evidence type="ECO:0000256" key="3">
    <source>
        <dbReference type="ARBA" id="ARBA00009119"/>
    </source>
</evidence>
<keyword evidence="15" id="KW-1185">Reference proteome</keyword>
<dbReference type="InterPro" id="IPR013083">
    <property type="entry name" value="Znf_RING/FYVE/PHD"/>
</dbReference>
<dbReference type="InterPro" id="IPR049548">
    <property type="entry name" value="Sina-like_RING"/>
</dbReference>
<keyword evidence="9" id="KW-0862">Zinc</keyword>
<evidence type="ECO:0000256" key="9">
    <source>
        <dbReference type="ARBA" id="ARBA00022833"/>
    </source>
</evidence>
<dbReference type="UniPathway" id="UPA00143"/>
<protein>
    <recommendedName>
        <fullName evidence="4">RING-type E3 ubiquitin transferase</fullName>
        <ecNumber evidence="4">2.3.2.27</ecNumber>
    </recommendedName>
</protein>
<gene>
    <name evidence="14" type="ORF">MERR_LOCUS42892</name>
</gene>
<feature type="compositionally biased region" description="Acidic residues" evidence="12">
    <location>
        <begin position="29"/>
        <end position="50"/>
    </location>
</feature>
<evidence type="ECO:0000256" key="10">
    <source>
        <dbReference type="ARBA" id="ARBA00024004"/>
    </source>
</evidence>
<dbReference type="EC" id="2.3.2.27" evidence="4"/>
<comment type="similarity">
    <text evidence="3">Belongs to the SINA (Seven in absentia) family.</text>
</comment>
<sequence length="358" mass="39338">MARFSVCGGDDGEGSSNDRSRKRQRLPSIDEDEEVAEDSDAGSSGEESEDVYLIPHRDEEEGNCRGRRMGSEDRASSSSDDSSREVLMIEVERRFGNSVVNSQSSSSRDSPLSLTLLDPDVLDCPICCEALKIPIFQCDNGHVACSVCCTKVRNRCPSCTLPIGYIRCRAMEKVIEASRVSCPNAKYGCKENMLYGNRFSHEKLCVYTPCSCPVRNCNYVGYHKDLNSHVRDKHRADDVIPFAWDKPLSISLDLDEKTTILQEENDGEVIVVQGFKGLHVVYVTVSCIAPSVAPGVGKLSCHLVSRAANSSMRQGLMVKNIRKVGSEQPEDGFVVIPSYMLSGDVLVSIGRGRISVHA</sequence>
<keyword evidence="7 11" id="KW-0863">Zinc-finger</keyword>
<dbReference type="OrthoDB" id="4788989at2759"/>
<dbReference type="PANTHER" id="PTHR46632:SF16">
    <property type="entry name" value="E3 UBIQUITIN-PROTEIN LIGASE SINA-LIKE 10"/>
    <property type="match status" value="1"/>
</dbReference>
<reference evidence="14" key="1">
    <citation type="submission" date="2020-01" db="EMBL/GenBank/DDBJ databases">
        <authorList>
            <person name="Mishra B."/>
        </authorList>
    </citation>
    <scope>NUCLEOTIDE SEQUENCE [LARGE SCALE GENOMIC DNA]</scope>
</reference>
<keyword evidence="8" id="KW-0833">Ubl conjugation pathway</keyword>
<organism evidence="14 15">
    <name type="scientific">Microthlaspi erraticum</name>
    <dbReference type="NCBI Taxonomy" id="1685480"/>
    <lineage>
        <taxon>Eukaryota</taxon>
        <taxon>Viridiplantae</taxon>
        <taxon>Streptophyta</taxon>
        <taxon>Embryophyta</taxon>
        <taxon>Tracheophyta</taxon>
        <taxon>Spermatophyta</taxon>
        <taxon>Magnoliopsida</taxon>
        <taxon>eudicotyledons</taxon>
        <taxon>Gunneridae</taxon>
        <taxon>Pentapetalae</taxon>
        <taxon>rosids</taxon>
        <taxon>malvids</taxon>
        <taxon>Brassicales</taxon>
        <taxon>Brassicaceae</taxon>
        <taxon>Coluteocarpeae</taxon>
        <taxon>Microthlaspi</taxon>
    </lineage>
</organism>
<comment type="pathway">
    <text evidence="2">Protein modification; protein ubiquitination.</text>
</comment>
<evidence type="ECO:0000256" key="7">
    <source>
        <dbReference type="ARBA" id="ARBA00022771"/>
    </source>
</evidence>
<dbReference type="PANTHER" id="PTHR46632">
    <property type="entry name" value="E3 UBIQUITIN-PROTEIN LIGASE SINA-LIKE 4"/>
    <property type="match status" value="1"/>
</dbReference>
<evidence type="ECO:0000313" key="15">
    <source>
        <dbReference type="Proteomes" id="UP000467841"/>
    </source>
</evidence>
<dbReference type="EMBL" id="CACVBM020001607">
    <property type="protein sequence ID" value="CAA7055656.1"/>
    <property type="molecule type" value="Genomic_DNA"/>
</dbReference>
<feature type="region of interest" description="Disordered" evidence="12">
    <location>
        <begin position="1"/>
        <end position="84"/>
    </location>
</feature>
<comment type="catalytic activity">
    <reaction evidence="1">
        <text>S-ubiquitinyl-[E2 ubiquitin-conjugating enzyme]-L-cysteine + [acceptor protein]-L-lysine = [E2 ubiquitin-conjugating enzyme]-L-cysteine + N(6)-ubiquitinyl-[acceptor protein]-L-lysine.</text>
        <dbReference type="EC" id="2.3.2.27"/>
    </reaction>
</comment>
<evidence type="ECO:0000259" key="13">
    <source>
        <dbReference type="PROSITE" id="PS51081"/>
    </source>
</evidence>